<reference evidence="3" key="1">
    <citation type="journal article" date="2019" name="Int. J. Syst. Evol. Microbiol.">
        <title>The Global Catalogue of Microorganisms (GCM) 10K type strain sequencing project: providing services to taxonomists for standard genome sequencing and annotation.</title>
        <authorList>
            <consortium name="The Broad Institute Genomics Platform"/>
            <consortium name="The Broad Institute Genome Sequencing Center for Infectious Disease"/>
            <person name="Wu L."/>
            <person name="Ma J."/>
        </authorList>
    </citation>
    <scope>NUCLEOTIDE SEQUENCE [LARGE SCALE GENOMIC DNA]</scope>
    <source>
        <strain evidence="3">IBRC-M 10908</strain>
    </source>
</reference>
<sequence>MKSFFTLDNPPPENPPAGVPAPSLWRVQRRRWHQHTPAPCDRGAKNPVCAHCKQAWPCHSWACWDGQIAEAFRHVRTSVHPTRRPRTV</sequence>
<comment type="caution">
    <text evidence="2">The sequence shown here is derived from an EMBL/GenBank/DDBJ whole genome shotgun (WGS) entry which is preliminary data.</text>
</comment>
<name>A0ABV8TY99_9ACTN</name>
<dbReference type="EMBL" id="JBHSDK010000013">
    <property type="protein sequence ID" value="MFC4335496.1"/>
    <property type="molecule type" value="Genomic_DNA"/>
</dbReference>
<feature type="region of interest" description="Disordered" evidence="1">
    <location>
        <begin position="1"/>
        <end position="21"/>
    </location>
</feature>
<gene>
    <name evidence="2" type="ORF">ACFPET_09825</name>
</gene>
<evidence type="ECO:0000313" key="2">
    <source>
        <dbReference type="EMBL" id="MFC4335496.1"/>
    </source>
</evidence>
<evidence type="ECO:0000256" key="1">
    <source>
        <dbReference type="SAM" id="MobiDB-lite"/>
    </source>
</evidence>
<dbReference type="Proteomes" id="UP001595823">
    <property type="component" value="Unassembled WGS sequence"/>
</dbReference>
<proteinExistence type="predicted"/>
<protein>
    <submittedName>
        <fullName evidence="2">Uncharacterized protein</fullName>
    </submittedName>
</protein>
<dbReference type="RefSeq" id="WP_380620402.1">
    <property type="nucleotide sequence ID" value="NZ_JBHSDK010000013.1"/>
</dbReference>
<evidence type="ECO:0000313" key="3">
    <source>
        <dbReference type="Proteomes" id="UP001595823"/>
    </source>
</evidence>
<accession>A0ABV8TY99</accession>
<keyword evidence="3" id="KW-1185">Reference proteome</keyword>
<feature type="compositionally biased region" description="Pro residues" evidence="1">
    <location>
        <begin position="9"/>
        <end position="19"/>
    </location>
</feature>
<organism evidence="2 3">
    <name type="scientific">Salininema proteolyticum</name>
    <dbReference type="NCBI Taxonomy" id="1607685"/>
    <lineage>
        <taxon>Bacteria</taxon>
        <taxon>Bacillati</taxon>
        <taxon>Actinomycetota</taxon>
        <taxon>Actinomycetes</taxon>
        <taxon>Glycomycetales</taxon>
        <taxon>Glycomycetaceae</taxon>
        <taxon>Salininema</taxon>
    </lineage>
</organism>